<sequence length="582" mass="62672">MPRQSKSPLKVRENESEEKEEASLPLPKDQKICKVTKPKGSRASKKENLSDGNQARPRKRALKYPKGLVEELSQPRWHPGGWQCPGGCFGALQGDVGTEPTLPLGRRGNVPRSRSVSLGSDFHLAPEGDRAGGKPEVGVSGEQREEPADFAAGAIADFGIAAGSFGDPCKAQNKVPFKKEPNLEQWRGKFLLDKGGADLRENVSETVTKISKSEPRTCSLLSAHRGGTEPAAPQERVYEQQTPPESLETVVTGDMLETGPVCRAELSPADTRSDVLSGPSRKKVGFVEEPNLGMLDGSKALVTPPVTPRQTGGSPFNGLPRSGSLISILKKTPKKQLLDSPKEHVEPLQEFLEDPVPAENAEAQTDKPDTAKAPPSTKRKCRAKAEEPESSLGSPGNAEGTRNPRKSKIQGPKNPSTSKRTQKTRQTGYGKRRKRKVKKSLYGARQLASKKPLLSPIPEIPEVFSSVSSPDSPKAYPLFSEDAVLDNPKSRKAFKAIQEKAEGMRGKNICVSPSPEDLELAAPGRSRDGTFQNSGAGTDHEEETVGDGNTGLGKGVESPSLEAFRNRLNKFLSGMTHDPSSG</sequence>
<keyword evidence="3" id="KW-1185">Reference proteome</keyword>
<feature type="region of interest" description="Disordered" evidence="1">
    <location>
        <begin position="1"/>
        <end position="65"/>
    </location>
</feature>
<accession>A0ABQ9DJ14</accession>
<name>A0ABQ9DJ14_9PASS</name>
<protein>
    <recommendedName>
        <fullName evidence="4">PP1-binding domain-containing protein</fullName>
    </recommendedName>
</protein>
<evidence type="ECO:0000313" key="2">
    <source>
        <dbReference type="EMBL" id="KAJ7422316.1"/>
    </source>
</evidence>
<feature type="compositionally biased region" description="Basic and acidic residues" evidence="1">
    <location>
        <begin position="336"/>
        <end position="347"/>
    </location>
</feature>
<evidence type="ECO:0000313" key="3">
    <source>
        <dbReference type="Proteomes" id="UP001145742"/>
    </source>
</evidence>
<feature type="region of interest" description="Disordered" evidence="1">
    <location>
        <begin position="506"/>
        <end position="560"/>
    </location>
</feature>
<proteinExistence type="predicted"/>
<feature type="region of interest" description="Disordered" evidence="1">
    <location>
        <begin position="295"/>
        <end position="453"/>
    </location>
</feature>
<dbReference type="Proteomes" id="UP001145742">
    <property type="component" value="Unassembled WGS sequence"/>
</dbReference>
<feature type="compositionally biased region" description="Basic and acidic residues" evidence="1">
    <location>
        <begin position="124"/>
        <end position="133"/>
    </location>
</feature>
<comment type="caution">
    <text evidence="2">The sequence shown here is derived from an EMBL/GenBank/DDBJ whole genome shotgun (WGS) entry which is preliminary data.</text>
</comment>
<dbReference type="EMBL" id="WHWB01033048">
    <property type="protein sequence ID" value="KAJ7422316.1"/>
    <property type="molecule type" value="Genomic_DNA"/>
</dbReference>
<evidence type="ECO:0000256" key="1">
    <source>
        <dbReference type="SAM" id="MobiDB-lite"/>
    </source>
</evidence>
<reference evidence="2" key="1">
    <citation type="submission" date="2019-10" db="EMBL/GenBank/DDBJ databases">
        <authorList>
            <person name="Soares A.E.R."/>
            <person name="Aleixo A."/>
            <person name="Schneider P."/>
            <person name="Miyaki C.Y."/>
            <person name="Schneider M.P."/>
            <person name="Mello C."/>
            <person name="Vasconcelos A.T.R."/>
        </authorList>
    </citation>
    <scope>NUCLEOTIDE SEQUENCE</scope>
    <source>
        <tissue evidence="2">Muscle</tissue>
    </source>
</reference>
<feature type="region of interest" description="Disordered" evidence="1">
    <location>
        <begin position="99"/>
        <end position="144"/>
    </location>
</feature>
<feature type="compositionally biased region" description="Polar residues" evidence="1">
    <location>
        <begin position="413"/>
        <end position="427"/>
    </location>
</feature>
<gene>
    <name evidence="2" type="ORF">WISP_38518</name>
</gene>
<feature type="compositionally biased region" description="Basic residues" evidence="1">
    <location>
        <begin position="34"/>
        <end position="43"/>
    </location>
</feature>
<organism evidence="2 3">
    <name type="scientific">Willisornis vidua</name>
    <name type="common">Xingu scale-backed antbird</name>
    <dbReference type="NCBI Taxonomy" id="1566151"/>
    <lineage>
        <taxon>Eukaryota</taxon>
        <taxon>Metazoa</taxon>
        <taxon>Chordata</taxon>
        <taxon>Craniata</taxon>
        <taxon>Vertebrata</taxon>
        <taxon>Euteleostomi</taxon>
        <taxon>Archelosauria</taxon>
        <taxon>Archosauria</taxon>
        <taxon>Dinosauria</taxon>
        <taxon>Saurischia</taxon>
        <taxon>Theropoda</taxon>
        <taxon>Coelurosauria</taxon>
        <taxon>Aves</taxon>
        <taxon>Neognathae</taxon>
        <taxon>Neoaves</taxon>
        <taxon>Telluraves</taxon>
        <taxon>Australaves</taxon>
        <taxon>Passeriformes</taxon>
        <taxon>Thamnophilidae</taxon>
        <taxon>Willisornis</taxon>
    </lineage>
</organism>
<feature type="compositionally biased region" description="Basic residues" evidence="1">
    <location>
        <begin position="430"/>
        <end position="439"/>
    </location>
</feature>
<evidence type="ECO:0008006" key="4">
    <source>
        <dbReference type="Google" id="ProtNLM"/>
    </source>
</evidence>
<feature type="region of interest" description="Disordered" evidence="1">
    <location>
        <begin position="220"/>
        <end position="245"/>
    </location>
</feature>